<reference evidence="6" key="1">
    <citation type="submission" date="2022-06" db="EMBL/GenBank/DDBJ databases">
        <title>Uncovering the hologenomic basis of an extraordinary plant invasion.</title>
        <authorList>
            <person name="Bieker V.C."/>
            <person name="Martin M.D."/>
            <person name="Gilbert T."/>
            <person name="Hodgins K."/>
            <person name="Battlay P."/>
            <person name="Petersen B."/>
            <person name="Wilson J."/>
        </authorList>
    </citation>
    <scope>NUCLEOTIDE SEQUENCE</scope>
    <source>
        <strain evidence="6">AA19_3_7</strain>
        <tissue evidence="6">Leaf</tissue>
    </source>
</reference>
<evidence type="ECO:0000259" key="5">
    <source>
        <dbReference type="PROSITE" id="PS51294"/>
    </source>
</evidence>
<feature type="domain" description="Myb-like" evidence="4">
    <location>
        <begin position="4"/>
        <end position="54"/>
    </location>
</feature>
<feature type="domain" description="HTH myb-type" evidence="5">
    <location>
        <begin position="55"/>
        <end position="109"/>
    </location>
</feature>
<dbReference type="EMBL" id="JAMZMK010006423">
    <property type="protein sequence ID" value="KAI7748954.1"/>
    <property type="molecule type" value="Genomic_DNA"/>
</dbReference>
<keyword evidence="2" id="KW-0238">DNA-binding</keyword>
<name>A0AAD5CXT1_AMBAR</name>
<evidence type="ECO:0000256" key="3">
    <source>
        <dbReference type="ARBA" id="ARBA00023242"/>
    </source>
</evidence>
<dbReference type="Pfam" id="PF00249">
    <property type="entry name" value="Myb_DNA-binding"/>
    <property type="match status" value="2"/>
</dbReference>
<dbReference type="PANTHER" id="PTHR10641:SF1244">
    <property type="entry name" value="TRICHOME DIFFERENTIATION PROTEIN GL1-LIKE"/>
    <property type="match status" value="1"/>
</dbReference>
<dbReference type="SUPFAM" id="SSF46689">
    <property type="entry name" value="Homeodomain-like"/>
    <property type="match status" value="1"/>
</dbReference>
<dbReference type="InterPro" id="IPR015495">
    <property type="entry name" value="Myb_TF_plants"/>
</dbReference>
<evidence type="ECO:0000256" key="2">
    <source>
        <dbReference type="ARBA" id="ARBA00023125"/>
    </source>
</evidence>
<proteinExistence type="predicted"/>
<dbReference type="GO" id="GO:0005634">
    <property type="term" value="C:nucleus"/>
    <property type="evidence" value="ECO:0007669"/>
    <property type="project" value="UniProtKB-SubCell"/>
</dbReference>
<dbReference type="GO" id="GO:0003677">
    <property type="term" value="F:DNA binding"/>
    <property type="evidence" value="ECO:0007669"/>
    <property type="project" value="UniProtKB-KW"/>
</dbReference>
<comment type="caution">
    <text evidence="6">The sequence shown here is derived from an EMBL/GenBank/DDBJ whole genome shotgun (WGS) entry which is preliminary data.</text>
</comment>
<evidence type="ECO:0000256" key="1">
    <source>
        <dbReference type="ARBA" id="ARBA00004123"/>
    </source>
</evidence>
<evidence type="ECO:0008006" key="8">
    <source>
        <dbReference type="Google" id="ProtNLM"/>
    </source>
</evidence>
<feature type="domain" description="Myb-like" evidence="4">
    <location>
        <begin position="55"/>
        <end position="105"/>
    </location>
</feature>
<dbReference type="InterPro" id="IPR009057">
    <property type="entry name" value="Homeodomain-like_sf"/>
</dbReference>
<dbReference type="Gene3D" id="1.10.10.60">
    <property type="entry name" value="Homeodomain-like"/>
    <property type="match status" value="2"/>
</dbReference>
<evidence type="ECO:0000313" key="7">
    <source>
        <dbReference type="Proteomes" id="UP001206925"/>
    </source>
</evidence>
<dbReference type="Proteomes" id="UP001206925">
    <property type="component" value="Unassembled WGS sequence"/>
</dbReference>
<keyword evidence="3" id="KW-0539">Nucleus</keyword>
<accession>A0AAD5CXT1</accession>
<comment type="subcellular location">
    <subcellularLocation>
        <location evidence="1">Nucleus</location>
    </subcellularLocation>
</comment>
<feature type="non-terminal residue" evidence="6">
    <location>
        <position position="1"/>
    </location>
</feature>
<evidence type="ECO:0000313" key="6">
    <source>
        <dbReference type="EMBL" id="KAI7748954.1"/>
    </source>
</evidence>
<dbReference type="AlphaFoldDB" id="A0AAD5CXT1"/>
<dbReference type="PANTHER" id="PTHR10641">
    <property type="entry name" value="MYB FAMILY TRANSCRIPTION FACTOR"/>
    <property type="match status" value="1"/>
</dbReference>
<dbReference type="PROSITE" id="PS50090">
    <property type="entry name" value="MYB_LIKE"/>
    <property type="match status" value="2"/>
</dbReference>
<dbReference type="InterPro" id="IPR001005">
    <property type="entry name" value="SANT/Myb"/>
</dbReference>
<dbReference type="CDD" id="cd00167">
    <property type="entry name" value="SANT"/>
    <property type="match status" value="2"/>
</dbReference>
<dbReference type="PROSITE" id="PS51294">
    <property type="entry name" value="HTH_MYB"/>
    <property type="match status" value="2"/>
</dbReference>
<sequence>ELNTFGLKRGPWNHEEDQILISYINKYGIWNWSQMPRFAGESGKSCRLRWMNYLKPNVKKGNFSKEEDEIIIHSHSILGNRWSAIASRLPGRTDNDIKNHWHVHLKKRVMTDHYNPIPTTTEQNDDNVEIIQQHVNHVNIKVDSCLTSDNANLLSCSTTSFKDQRVDFRDDYYDTGSPGTVDELECLWQQLCSKNMDHENNHMNVF</sequence>
<evidence type="ECO:0000259" key="4">
    <source>
        <dbReference type="PROSITE" id="PS50090"/>
    </source>
</evidence>
<dbReference type="InterPro" id="IPR017930">
    <property type="entry name" value="Myb_dom"/>
</dbReference>
<protein>
    <recommendedName>
        <fullName evidence="8">Homeodomain-like protein</fullName>
    </recommendedName>
</protein>
<gene>
    <name evidence="6" type="ORF">M8C21_016641</name>
</gene>
<feature type="domain" description="HTH myb-type" evidence="5">
    <location>
        <begin position="4"/>
        <end position="54"/>
    </location>
</feature>
<organism evidence="6 7">
    <name type="scientific">Ambrosia artemisiifolia</name>
    <name type="common">Common ragweed</name>
    <dbReference type="NCBI Taxonomy" id="4212"/>
    <lineage>
        <taxon>Eukaryota</taxon>
        <taxon>Viridiplantae</taxon>
        <taxon>Streptophyta</taxon>
        <taxon>Embryophyta</taxon>
        <taxon>Tracheophyta</taxon>
        <taxon>Spermatophyta</taxon>
        <taxon>Magnoliopsida</taxon>
        <taxon>eudicotyledons</taxon>
        <taxon>Gunneridae</taxon>
        <taxon>Pentapetalae</taxon>
        <taxon>asterids</taxon>
        <taxon>campanulids</taxon>
        <taxon>Asterales</taxon>
        <taxon>Asteraceae</taxon>
        <taxon>Asteroideae</taxon>
        <taxon>Heliantheae alliance</taxon>
        <taxon>Heliantheae</taxon>
        <taxon>Ambrosia</taxon>
    </lineage>
</organism>
<dbReference type="SMART" id="SM00717">
    <property type="entry name" value="SANT"/>
    <property type="match status" value="2"/>
</dbReference>
<keyword evidence="7" id="KW-1185">Reference proteome</keyword>